<dbReference type="PANTHER" id="PTHR35279">
    <property type="match status" value="1"/>
</dbReference>
<sequence length="319" mass="35375">MQIEKLGRIFDPRDHRLPDGCITHAQSPQTLLTDEGVRIYFSTRSLDAAGGKFRSRIAFVDMTPGLEQILRVSDSTVIPLGGLGCFDEHGIFPMNVIRNGDEVWGYTCGWNRRVSVSVDTAIGLAISRDGGATFERQGDGPVLGPSLHEPFLVGDGFVLKAGARFHMWYIFGVRWGREDSGLPPDRVYKIGHAVSEDGIGWVKKDGMQIIPDVLGDDECQALPSVVRFGGTYHMAFCYRAIHGFRTDPTLGYRIGYARSDDLVRWTRDDAALGLVGTRGDWDADMQCYPHLFVLDDRLMLLYNGNAFGRDGFGLARVLP</sequence>
<reference evidence="1 2" key="1">
    <citation type="submission" date="2017-08" db="EMBL/GenBank/DDBJ databases">
        <title>Infants hospitalized years apart are colonized by the same room-sourced microbial strains.</title>
        <authorList>
            <person name="Brooks B."/>
            <person name="Olm M.R."/>
            <person name="Firek B.A."/>
            <person name="Baker R."/>
            <person name="Thomas B.C."/>
            <person name="Morowitz M.J."/>
            <person name="Banfield J.F."/>
        </authorList>
    </citation>
    <scope>NUCLEOTIDE SEQUENCE [LARGE SCALE GENOMIC DNA]</scope>
    <source>
        <strain evidence="1">S2_003_000_R2_11</strain>
    </source>
</reference>
<dbReference type="SUPFAM" id="SSF75005">
    <property type="entry name" value="Arabinanase/levansucrase/invertase"/>
    <property type="match status" value="1"/>
</dbReference>
<protein>
    <recommendedName>
        <fullName evidence="3">Glycosylase</fullName>
    </recommendedName>
</protein>
<organism evidence="1 2">
    <name type="scientific">Cereibacter sphaeroides</name>
    <name type="common">Rhodobacter sphaeroides</name>
    <dbReference type="NCBI Taxonomy" id="1063"/>
    <lineage>
        <taxon>Bacteria</taxon>
        <taxon>Pseudomonadati</taxon>
        <taxon>Pseudomonadota</taxon>
        <taxon>Alphaproteobacteria</taxon>
        <taxon>Rhodobacterales</taxon>
        <taxon>Paracoccaceae</taxon>
        <taxon>Cereibacter</taxon>
    </lineage>
</organism>
<evidence type="ECO:0000313" key="2">
    <source>
        <dbReference type="Proteomes" id="UP000248975"/>
    </source>
</evidence>
<name>A0A2W5U182_CERSP</name>
<dbReference type="InterPro" id="IPR023296">
    <property type="entry name" value="Glyco_hydro_beta-prop_sf"/>
</dbReference>
<comment type="caution">
    <text evidence="1">The sequence shown here is derived from an EMBL/GenBank/DDBJ whole genome shotgun (WGS) entry which is preliminary data.</text>
</comment>
<gene>
    <name evidence="1" type="ORF">DI533_15480</name>
</gene>
<dbReference type="EMBL" id="QFQS01000003">
    <property type="protein sequence ID" value="PZQ96953.1"/>
    <property type="molecule type" value="Genomic_DNA"/>
</dbReference>
<evidence type="ECO:0000313" key="1">
    <source>
        <dbReference type="EMBL" id="PZQ96953.1"/>
    </source>
</evidence>
<accession>A0A2W5U182</accession>
<dbReference type="Proteomes" id="UP000248975">
    <property type="component" value="Unassembled WGS sequence"/>
</dbReference>
<dbReference type="PANTHER" id="PTHR35279:SF1">
    <property type="entry name" value="ARABINANASE_LEVANSUCRASE_INVERTASE"/>
    <property type="match status" value="1"/>
</dbReference>
<dbReference type="Gene3D" id="2.115.10.20">
    <property type="entry name" value="Glycosyl hydrolase domain, family 43"/>
    <property type="match status" value="2"/>
</dbReference>
<evidence type="ECO:0008006" key="3">
    <source>
        <dbReference type="Google" id="ProtNLM"/>
    </source>
</evidence>
<dbReference type="AlphaFoldDB" id="A0A2W5U182"/>
<proteinExistence type="predicted"/>